<dbReference type="GO" id="GO:0004190">
    <property type="term" value="F:aspartic-type endopeptidase activity"/>
    <property type="evidence" value="ECO:0007669"/>
    <property type="project" value="InterPro"/>
</dbReference>
<organism evidence="2 3">
    <name type="scientific">Trichonephila inaurata madagascariensis</name>
    <dbReference type="NCBI Taxonomy" id="2747483"/>
    <lineage>
        <taxon>Eukaryota</taxon>
        <taxon>Metazoa</taxon>
        <taxon>Ecdysozoa</taxon>
        <taxon>Arthropoda</taxon>
        <taxon>Chelicerata</taxon>
        <taxon>Arachnida</taxon>
        <taxon>Araneae</taxon>
        <taxon>Araneomorphae</taxon>
        <taxon>Entelegynae</taxon>
        <taxon>Araneoidea</taxon>
        <taxon>Nephilidae</taxon>
        <taxon>Trichonephila</taxon>
        <taxon>Trichonephila inaurata</taxon>
    </lineage>
</organism>
<accession>A0A8X6XNE6</accession>
<sequence length="165" mass="18955">MQRSSTKHVKIVKFSYGGEEYEAVVDSGAQISLFKSSVLRKEVDYEGYIMLQSAFGDCLKAELKEEDIGLVMNGRKKHREFAPGDQVLVLIPDSTNKLYARWTDPVKRVKPNFHYLQMPGDIEKSFYQHADASQTSRSFGWRRQHSSHRVWDPETESKPTKGVNN</sequence>
<dbReference type="InterPro" id="IPR001969">
    <property type="entry name" value="Aspartic_peptidase_AS"/>
</dbReference>
<reference evidence="2" key="1">
    <citation type="submission" date="2020-08" db="EMBL/GenBank/DDBJ databases">
        <title>Multicomponent nature underlies the extraordinary mechanical properties of spider dragline silk.</title>
        <authorList>
            <person name="Kono N."/>
            <person name="Nakamura H."/>
            <person name="Mori M."/>
            <person name="Yoshida Y."/>
            <person name="Ohtoshi R."/>
            <person name="Malay A.D."/>
            <person name="Moran D.A.P."/>
            <person name="Tomita M."/>
            <person name="Numata K."/>
            <person name="Arakawa K."/>
        </authorList>
    </citation>
    <scope>NUCLEOTIDE SEQUENCE</scope>
</reference>
<protein>
    <submittedName>
        <fullName evidence="2">Uncharacterized protein</fullName>
    </submittedName>
</protein>
<keyword evidence="3" id="KW-1185">Reference proteome</keyword>
<evidence type="ECO:0000313" key="2">
    <source>
        <dbReference type="EMBL" id="GFY57203.1"/>
    </source>
</evidence>
<dbReference type="GO" id="GO:0006508">
    <property type="term" value="P:proteolysis"/>
    <property type="evidence" value="ECO:0007669"/>
    <property type="project" value="InterPro"/>
</dbReference>
<name>A0A8X6XNE6_9ARAC</name>
<dbReference type="Proteomes" id="UP000886998">
    <property type="component" value="Unassembled WGS sequence"/>
</dbReference>
<dbReference type="PROSITE" id="PS00141">
    <property type="entry name" value="ASP_PROTEASE"/>
    <property type="match status" value="1"/>
</dbReference>
<dbReference type="AlphaFoldDB" id="A0A8X6XNE6"/>
<proteinExistence type="predicted"/>
<evidence type="ECO:0000313" key="3">
    <source>
        <dbReference type="Proteomes" id="UP000886998"/>
    </source>
</evidence>
<feature type="region of interest" description="Disordered" evidence="1">
    <location>
        <begin position="137"/>
        <end position="165"/>
    </location>
</feature>
<dbReference type="EMBL" id="BMAV01011392">
    <property type="protein sequence ID" value="GFY57203.1"/>
    <property type="molecule type" value="Genomic_DNA"/>
</dbReference>
<feature type="compositionally biased region" description="Basic and acidic residues" evidence="1">
    <location>
        <begin position="149"/>
        <end position="159"/>
    </location>
</feature>
<comment type="caution">
    <text evidence="2">The sequence shown here is derived from an EMBL/GenBank/DDBJ whole genome shotgun (WGS) entry which is preliminary data.</text>
</comment>
<gene>
    <name evidence="2" type="ORF">TNIN_324371</name>
</gene>
<evidence type="ECO:0000256" key="1">
    <source>
        <dbReference type="SAM" id="MobiDB-lite"/>
    </source>
</evidence>